<dbReference type="Pfam" id="PF08284">
    <property type="entry name" value="RVP_2"/>
    <property type="match status" value="1"/>
</dbReference>
<proteinExistence type="predicted"/>
<keyword evidence="6" id="KW-0378">Hydrolase</keyword>
<dbReference type="GO" id="GO:0003676">
    <property type="term" value="F:nucleic acid binding"/>
    <property type="evidence" value="ECO:0007669"/>
    <property type="project" value="InterPro"/>
</dbReference>
<keyword evidence="7" id="KW-0695">RNA-directed DNA polymerase</keyword>
<dbReference type="InterPro" id="IPR025724">
    <property type="entry name" value="GAG-pre-integrase_dom"/>
</dbReference>
<dbReference type="EMBL" id="JARYMX010000006">
    <property type="protein sequence ID" value="KAJ9544548.1"/>
    <property type="molecule type" value="Genomic_DNA"/>
</dbReference>
<dbReference type="SMART" id="SM00343">
    <property type="entry name" value="ZnF_C2HC"/>
    <property type="match status" value="1"/>
</dbReference>
<sequence length="1486" mass="169922">MFNFWRQNPKFTRQQKEKWPQTNFASVTVNAGRSKKGTKQHKLKNNFHKEPRIGKNSGNEKPIPRKGSNKHFSVPFFEVFSEEFKKHACKVKFCNCFHIMHTLSQHLHHSSCLVTHPKSKGYGMQNEQFGNSQPKKSKPKPKNAMAYFKQANQKGPNFKMDVMFKIEYCIMYKVDTLIEVMRANRRGDLYLICFEALKAKEEVCLISSVKNEEAWLWHTSFCHLNFHTLDKLVRLKLVKGLPDIKFEKDHLCSDCEMGKLRSSSHKTKSDPSYDKPLQMLHVDLYGPISVQSLGGKKYIMVRVVRSENGTEFKNSIIEETLVEAARIMLNASGLPLTFWVEAVSAACYTQNRSLVVKRFEKTTYQLLYNKRPNIKFFHVFGCKCYVLNDQEPIGKFDPKGDDVIVIGYSWDSAAYRVFVPRSKIMVMSANVKFDDKFQVTKDKFTEELKIQAEKSPNTTIPQDLENLFNEWYEDEPDPDRASADVSRASIEEHPITNASPQSTIISGPSTSNTPTSTSTPLEVVQSSSISDLPSPQTPIISPQPLNEITHDLPTPIPIFEPLKEISSTFNLPHAIKWTKDHPHSQIINDPSDGVKTRATANYCLFTCFVSEIEPKKIEQALADPFWVEAMQDELIQFDINHVWTLVPLPNGKLAIDTKWVFKNKKDEQGVVVRNKARLVAQRYCQEEGIDYEETFASVARLEAIRIFLAFAAHRGFKVFQMDVKSAFLNGQLKEKVYVKQPPGIESDKYPNHVYFLDRALYEVLRGAKGGPRTAKLCCAVPRGFAARSLKLREREDLSVSNFELFPLGIDWGFRARLAFAKRQVRGAKRHKIAFAARNGQLDLPECSILGCWILCDSGKTRVGVSVNKNLSMVTTRRSNGHSNADEDQEIPDMRSIIASQVGEVLHDILPGLFEQMKREMTEIPLKFEGEKDPIIFARWISEIEGAFLTSFCPADVKVRFTANLLRGPAKDWWNVVNGSRTPEQIGALTWEEFTEMFRAEFAPQIEVERLTTEFLQMVQTIETVNEITEKFWSGPYYVGNCLTFQQMHERARARELELERQGKRKTVEAVPSQPQPAKKFRPSGQKGEVQKDYPRCSKYGKHHPGECRMGSGTCYKCGKPGHLSHDCKTAGSAPVKALEGDPSKKMEAPKTRARVFQLTAEQVKDELDVVTDSPLEVEIADEEFCLCKNLFRGNVIEIMGVEFSIDLIPIPMREINVVAGVDWLSRNGGHIDCENERVVIRNPSGGELTIAKKKTMADVPVVCEFPDVFLEDLPGVPPERQVEFRIDLVPGAVPIAKTPYRLAPPEMQELSSQLEELLEKGFIRPSSSPWGTPILFIKKDGSMRMCIDYCELNKLTVKNRYPLPRIDDLFDQLQGADWFSKIDLRSGYHQLKVREEDVHKTAFRTRYKHFEFVVMPFGLKNAHAAFMDLMNRVCRPMLDRSVIVFIDDIMIYSKSKKYHVEHLREVLETLRREQFYAKFSKCDFWL</sequence>
<dbReference type="PROSITE" id="PS50158">
    <property type="entry name" value="ZF_CCHC"/>
    <property type="match status" value="1"/>
</dbReference>
<dbReference type="Pfam" id="PF00078">
    <property type="entry name" value="RVT_1"/>
    <property type="match status" value="1"/>
</dbReference>
<dbReference type="Pfam" id="PF00098">
    <property type="entry name" value="zf-CCHC"/>
    <property type="match status" value="1"/>
</dbReference>
<keyword evidence="3" id="KW-0548">Nucleotidyltransferase</keyword>
<dbReference type="Gene3D" id="3.10.10.10">
    <property type="entry name" value="HIV Type 1 Reverse Transcriptase, subunit A, domain 1"/>
    <property type="match status" value="1"/>
</dbReference>
<dbReference type="PANTHER" id="PTHR24559">
    <property type="entry name" value="TRANSPOSON TY3-I GAG-POL POLYPROTEIN"/>
    <property type="match status" value="1"/>
</dbReference>
<reference evidence="11" key="1">
    <citation type="submission" date="2023-03" db="EMBL/GenBank/DDBJ databases">
        <title>Chromosome-scale reference genome and RAD-based genetic map of yellow starthistle (Centaurea solstitialis) reveal putative structural variation and QTLs associated with invader traits.</title>
        <authorList>
            <person name="Reatini B."/>
            <person name="Cang F.A."/>
            <person name="Jiang Q."/>
            <person name="Mckibben M.T.W."/>
            <person name="Barker M.S."/>
            <person name="Rieseberg L.H."/>
            <person name="Dlugosch K.M."/>
        </authorList>
    </citation>
    <scope>NUCLEOTIDE SEQUENCE</scope>
    <source>
        <strain evidence="11">CAN-66</strain>
        <tissue evidence="11">Leaf</tissue>
    </source>
</reference>
<dbReference type="FunFam" id="3.10.10.10:FF:000007">
    <property type="entry name" value="Retrovirus-related Pol polyprotein from transposon 17.6-like Protein"/>
    <property type="match status" value="1"/>
</dbReference>
<feature type="region of interest" description="Disordered" evidence="9">
    <location>
        <begin position="492"/>
        <end position="536"/>
    </location>
</feature>
<feature type="compositionally biased region" description="Low complexity" evidence="9">
    <location>
        <begin position="502"/>
        <end position="520"/>
    </location>
</feature>
<keyword evidence="1" id="KW-0645">Protease</keyword>
<evidence type="ECO:0000256" key="8">
    <source>
        <dbReference type="PROSITE-ProRule" id="PRU00047"/>
    </source>
</evidence>
<dbReference type="InterPro" id="IPR001878">
    <property type="entry name" value="Znf_CCHC"/>
</dbReference>
<name>A0AA38STA2_9ASTR</name>
<gene>
    <name evidence="11" type="ORF">OSB04_024255</name>
</gene>
<dbReference type="InterPro" id="IPR005162">
    <property type="entry name" value="Retrotrans_gag_dom"/>
</dbReference>
<dbReference type="Pfam" id="PF13976">
    <property type="entry name" value="gag_pre-integrs"/>
    <property type="match status" value="1"/>
</dbReference>
<keyword evidence="2" id="KW-0808">Transferase</keyword>
<keyword evidence="8" id="KW-0479">Metal-binding</keyword>
<accession>A0AA38STA2</accession>
<keyword evidence="4" id="KW-0540">Nuclease</keyword>
<dbReference type="GO" id="GO:0008233">
    <property type="term" value="F:peptidase activity"/>
    <property type="evidence" value="ECO:0007669"/>
    <property type="project" value="UniProtKB-KW"/>
</dbReference>
<evidence type="ECO:0000313" key="12">
    <source>
        <dbReference type="Proteomes" id="UP001172457"/>
    </source>
</evidence>
<evidence type="ECO:0000256" key="4">
    <source>
        <dbReference type="ARBA" id="ARBA00022722"/>
    </source>
</evidence>
<dbReference type="GO" id="GO:0006508">
    <property type="term" value="P:proteolysis"/>
    <property type="evidence" value="ECO:0007669"/>
    <property type="project" value="UniProtKB-KW"/>
</dbReference>
<dbReference type="InterPro" id="IPR043128">
    <property type="entry name" value="Rev_trsase/Diguanyl_cyclase"/>
</dbReference>
<keyword evidence="8" id="KW-0862">Zinc</keyword>
<comment type="caution">
    <text evidence="11">The sequence shown here is derived from an EMBL/GenBank/DDBJ whole genome shotgun (WGS) entry which is preliminary data.</text>
</comment>
<feature type="region of interest" description="Disordered" evidence="9">
    <location>
        <begin position="1060"/>
        <end position="1092"/>
    </location>
</feature>
<dbReference type="Proteomes" id="UP001172457">
    <property type="component" value="Chromosome 6"/>
</dbReference>
<dbReference type="InterPro" id="IPR013103">
    <property type="entry name" value="RVT_2"/>
</dbReference>
<keyword evidence="5" id="KW-0255">Endonuclease</keyword>
<keyword evidence="8" id="KW-0863">Zinc-finger</keyword>
<evidence type="ECO:0000256" key="6">
    <source>
        <dbReference type="ARBA" id="ARBA00022801"/>
    </source>
</evidence>
<evidence type="ECO:0000256" key="7">
    <source>
        <dbReference type="ARBA" id="ARBA00022918"/>
    </source>
</evidence>
<organism evidence="11 12">
    <name type="scientific">Centaurea solstitialis</name>
    <name type="common">yellow star-thistle</name>
    <dbReference type="NCBI Taxonomy" id="347529"/>
    <lineage>
        <taxon>Eukaryota</taxon>
        <taxon>Viridiplantae</taxon>
        <taxon>Streptophyta</taxon>
        <taxon>Embryophyta</taxon>
        <taxon>Tracheophyta</taxon>
        <taxon>Spermatophyta</taxon>
        <taxon>Magnoliopsida</taxon>
        <taxon>eudicotyledons</taxon>
        <taxon>Gunneridae</taxon>
        <taxon>Pentapetalae</taxon>
        <taxon>asterids</taxon>
        <taxon>campanulids</taxon>
        <taxon>Asterales</taxon>
        <taxon>Asteraceae</taxon>
        <taxon>Carduoideae</taxon>
        <taxon>Cardueae</taxon>
        <taxon>Centaureinae</taxon>
        <taxon>Centaurea</taxon>
    </lineage>
</organism>
<dbReference type="Gene3D" id="3.30.70.270">
    <property type="match status" value="1"/>
</dbReference>
<evidence type="ECO:0000256" key="5">
    <source>
        <dbReference type="ARBA" id="ARBA00022759"/>
    </source>
</evidence>
<dbReference type="InterPro" id="IPR000477">
    <property type="entry name" value="RT_dom"/>
</dbReference>
<dbReference type="GO" id="GO:0008270">
    <property type="term" value="F:zinc ion binding"/>
    <property type="evidence" value="ECO:0007669"/>
    <property type="project" value="UniProtKB-KW"/>
</dbReference>
<feature type="domain" description="CCHC-type" evidence="10">
    <location>
        <begin position="1114"/>
        <end position="1128"/>
    </location>
</feature>
<evidence type="ECO:0000256" key="1">
    <source>
        <dbReference type="ARBA" id="ARBA00022670"/>
    </source>
</evidence>
<dbReference type="Pfam" id="PF03732">
    <property type="entry name" value="Retrotrans_gag"/>
    <property type="match status" value="1"/>
</dbReference>
<evidence type="ECO:0000256" key="9">
    <source>
        <dbReference type="SAM" id="MobiDB-lite"/>
    </source>
</evidence>
<dbReference type="InterPro" id="IPR043502">
    <property type="entry name" value="DNA/RNA_pol_sf"/>
</dbReference>
<dbReference type="Gene3D" id="4.10.60.10">
    <property type="entry name" value="Zinc finger, CCHC-type"/>
    <property type="match status" value="1"/>
</dbReference>
<dbReference type="GO" id="GO:0004519">
    <property type="term" value="F:endonuclease activity"/>
    <property type="evidence" value="ECO:0007669"/>
    <property type="project" value="UniProtKB-KW"/>
</dbReference>
<evidence type="ECO:0000256" key="2">
    <source>
        <dbReference type="ARBA" id="ARBA00022679"/>
    </source>
</evidence>
<keyword evidence="12" id="KW-1185">Reference proteome</keyword>
<evidence type="ECO:0000256" key="3">
    <source>
        <dbReference type="ARBA" id="ARBA00022695"/>
    </source>
</evidence>
<dbReference type="Pfam" id="PF25597">
    <property type="entry name" value="SH3_retrovirus"/>
    <property type="match status" value="1"/>
</dbReference>
<dbReference type="Pfam" id="PF07727">
    <property type="entry name" value="RVT_2"/>
    <property type="match status" value="1"/>
</dbReference>
<dbReference type="GO" id="GO:0003964">
    <property type="term" value="F:RNA-directed DNA polymerase activity"/>
    <property type="evidence" value="ECO:0007669"/>
    <property type="project" value="UniProtKB-KW"/>
</dbReference>
<dbReference type="CDD" id="cd01647">
    <property type="entry name" value="RT_LTR"/>
    <property type="match status" value="1"/>
</dbReference>
<dbReference type="PANTHER" id="PTHR24559:SF444">
    <property type="entry name" value="REVERSE TRANSCRIPTASE DOMAIN-CONTAINING PROTEIN"/>
    <property type="match status" value="1"/>
</dbReference>
<evidence type="ECO:0000259" key="10">
    <source>
        <dbReference type="PROSITE" id="PS50158"/>
    </source>
</evidence>
<dbReference type="InterPro" id="IPR057670">
    <property type="entry name" value="SH3_retrovirus"/>
</dbReference>
<dbReference type="SUPFAM" id="SSF53098">
    <property type="entry name" value="Ribonuclease H-like"/>
    <property type="match status" value="1"/>
</dbReference>
<dbReference type="InterPro" id="IPR053134">
    <property type="entry name" value="RNA-dir_DNA_polymerase"/>
</dbReference>
<dbReference type="InterPro" id="IPR012337">
    <property type="entry name" value="RNaseH-like_sf"/>
</dbReference>
<evidence type="ECO:0000313" key="11">
    <source>
        <dbReference type="EMBL" id="KAJ9544548.1"/>
    </source>
</evidence>
<dbReference type="SUPFAM" id="SSF56672">
    <property type="entry name" value="DNA/RNA polymerases"/>
    <property type="match status" value="1"/>
</dbReference>
<protein>
    <recommendedName>
        <fullName evidence="10">CCHC-type domain-containing protein</fullName>
    </recommendedName>
</protein>